<reference evidence="3 5" key="3">
    <citation type="submission" date="2019-09" db="EMBL/GenBank/DDBJ databases">
        <title>High taxonomic diversity of Micromonospora strains isolated from Medicago sativa nodules in different geographical locations.</title>
        <authorList>
            <person name="Martinez-Hidalgo P."/>
            <person name="Flores-Felix J.D."/>
            <person name="Velazquez E."/>
            <person name="Brau L."/>
            <person name="Trujillo M.E."/>
            <person name="Martinez-Molina E."/>
        </authorList>
    </citation>
    <scope>NUCLEOTIDE SEQUENCE [LARGE SCALE GENOMIC DNA]</scope>
    <source>
        <strain evidence="3 5">ALFB5</strain>
    </source>
</reference>
<evidence type="ECO:0000313" key="5">
    <source>
        <dbReference type="Proteomes" id="UP000471364"/>
    </source>
</evidence>
<reference evidence="2 4" key="1">
    <citation type="submission" date="2018-07" db="EMBL/GenBank/DDBJ databases">
        <authorList>
            <person name="Ye Y."/>
        </authorList>
    </citation>
    <scope>NUCLEOTIDE SEQUENCE [LARGE SCALE GENOMIC DNA]</scope>
    <source>
        <strain evidence="2">110B</strain>
        <strain evidence="4">H14(2018)</strain>
    </source>
</reference>
<sequence length="72" mass="8149">MDGMAGMVIYMLIWGVLGLALIALVVVGVVWLVRSMSGTRADAAEQELRRRYAAGQIDAEEFRRRQEELRRP</sequence>
<evidence type="ECO:0000313" key="2">
    <source>
        <dbReference type="EMBL" id="AXH94717.1"/>
    </source>
</evidence>
<keyword evidence="5" id="KW-1185">Reference proteome</keyword>
<gene>
    <name evidence="2" type="ORF">DVH21_29300</name>
    <name evidence="3" type="ORF">F6X54_22545</name>
</gene>
<keyword evidence="1" id="KW-0812">Transmembrane</keyword>
<dbReference type="EMBL" id="CP031263">
    <property type="protein sequence ID" value="AXH94717.1"/>
    <property type="molecule type" value="Genomic_DNA"/>
</dbReference>
<dbReference type="AlphaFoldDB" id="A0A3M9JZE7"/>
<reference evidence="2 4" key="2">
    <citation type="submission" date="2018-08" db="EMBL/GenBank/DDBJ databases">
        <title>Streptomyces kandeliansis sp. nov., an endophytic bacterium isolated from mangrove plant.</title>
        <authorList>
            <person name="Wang R."/>
        </authorList>
    </citation>
    <scope>NUCLEOTIDE SEQUENCE [LARGE SCALE GENOMIC DNA]</scope>
    <source>
        <strain evidence="2">110B</strain>
        <strain evidence="4">H14(2018)</strain>
    </source>
</reference>
<evidence type="ECO:0000313" key="4">
    <source>
        <dbReference type="Proteomes" id="UP000253958"/>
    </source>
</evidence>
<dbReference type="EMBL" id="WAAR01000115">
    <property type="protein sequence ID" value="KAB1108454.1"/>
    <property type="molecule type" value="Genomic_DNA"/>
</dbReference>
<dbReference type="Proteomes" id="UP000471364">
    <property type="component" value="Unassembled WGS sequence"/>
</dbReference>
<dbReference type="Proteomes" id="UP000253958">
    <property type="component" value="Chromosome"/>
</dbReference>
<keyword evidence="1" id="KW-0472">Membrane</keyword>
<feature type="transmembrane region" description="Helical" evidence="1">
    <location>
        <begin position="12"/>
        <end position="33"/>
    </location>
</feature>
<keyword evidence="1" id="KW-1133">Transmembrane helix</keyword>
<proteinExistence type="predicted"/>
<protein>
    <submittedName>
        <fullName evidence="2">SHOCT domain-containing protein</fullName>
    </submittedName>
</protein>
<evidence type="ECO:0000313" key="3">
    <source>
        <dbReference type="EMBL" id="KAB1108454.1"/>
    </source>
</evidence>
<accession>A0A3M9JZE7</accession>
<name>A0A3M9JZE7_9ACTN</name>
<organism evidence="2 4">
    <name type="scientific">Micromonospora aurantiaca</name>
    <name type="common">nom. illeg.</name>
    <dbReference type="NCBI Taxonomy" id="47850"/>
    <lineage>
        <taxon>Bacteria</taxon>
        <taxon>Bacillati</taxon>
        <taxon>Actinomycetota</taxon>
        <taxon>Actinomycetes</taxon>
        <taxon>Micromonosporales</taxon>
        <taxon>Micromonosporaceae</taxon>
        <taxon>Micromonospora</taxon>
    </lineage>
</organism>
<evidence type="ECO:0000256" key="1">
    <source>
        <dbReference type="SAM" id="Phobius"/>
    </source>
</evidence>